<evidence type="ECO:0000313" key="2">
    <source>
        <dbReference type="Proteomes" id="UP000238563"/>
    </source>
</evidence>
<accession>A0A2S9JGR1</accession>
<gene>
    <name evidence="1" type="ORF">C5750_14590</name>
</gene>
<comment type="caution">
    <text evidence="1">The sequence shown here is derived from an EMBL/GenBank/DDBJ whole genome shotgun (WGS) entry which is preliminary data.</text>
</comment>
<dbReference type="EMBL" id="PVBT01000004">
    <property type="protein sequence ID" value="PRD52144.1"/>
    <property type="molecule type" value="Genomic_DNA"/>
</dbReference>
<keyword evidence="2" id="KW-1185">Reference proteome</keyword>
<sequence length="101" mass="10472">METMAMVQIILNRRAQDEILQRMLELSGAGDALAPATGDARIAAWQDCAETAVAFGGGSTLSLQALALAEYLSGAGPWDEGGRFAGSNRYTLAVAAETLPG</sequence>
<protein>
    <submittedName>
        <fullName evidence="1">Uncharacterized protein</fullName>
    </submittedName>
</protein>
<evidence type="ECO:0000313" key="1">
    <source>
        <dbReference type="EMBL" id="PRD52144.1"/>
    </source>
</evidence>
<dbReference type="AlphaFoldDB" id="A0A2S9JGR1"/>
<dbReference type="RefSeq" id="WP_105734654.1">
    <property type="nucleotide sequence ID" value="NZ_PVBT01000004.1"/>
</dbReference>
<dbReference type="Proteomes" id="UP000238563">
    <property type="component" value="Unassembled WGS sequence"/>
</dbReference>
<proteinExistence type="predicted"/>
<reference evidence="1 2" key="1">
    <citation type="submission" date="2018-02" db="EMBL/GenBank/DDBJ databases">
        <title>The draft genome of Phyllobacterium myrsinacearum DSM5892.</title>
        <authorList>
            <person name="Li L."/>
            <person name="Liu L."/>
            <person name="Zhang X."/>
            <person name="Wang T."/>
        </authorList>
    </citation>
    <scope>NUCLEOTIDE SEQUENCE [LARGE SCALE GENOMIC DNA]</scope>
    <source>
        <strain evidence="1 2">DSM 5892</strain>
    </source>
</reference>
<organism evidence="1 2">
    <name type="scientific">Phyllobacterium myrsinacearum</name>
    <dbReference type="NCBI Taxonomy" id="28101"/>
    <lineage>
        <taxon>Bacteria</taxon>
        <taxon>Pseudomonadati</taxon>
        <taxon>Pseudomonadota</taxon>
        <taxon>Alphaproteobacteria</taxon>
        <taxon>Hyphomicrobiales</taxon>
        <taxon>Phyllobacteriaceae</taxon>
        <taxon>Phyllobacterium</taxon>
    </lineage>
</organism>
<name>A0A2S9JGR1_9HYPH</name>